<keyword evidence="3" id="KW-1185">Reference proteome</keyword>
<organism evidence="2 3">
    <name type="scientific">Cyphellophora attinorum</name>
    <dbReference type="NCBI Taxonomy" id="1664694"/>
    <lineage>
        <taxon>Eukaryota</taxon>
        <taxon>Fungi</taxon>
        <taxon>Dikarya</taxon>
        <taxon>Ascomycota</taxon>
        <taxon>Pezizomycotina</taxon>
        <taxon>Eurotiomycetes</taxon>
        <taxon>Chaetothyriomycetidae</taxon>
        <taxon>Chaetothyriales</taxon>
        <taxon>Cyphellophoraceae</taxon>
        <taxon>Cyphellophora</taxon>
    </lineage>
</organism>
<feature type="region of interest" description="Disordered" evidence="1">
    <location>
        <begin position="14"/>
        <end position="94"/>
    </location>
</feature>
<feature type="compositionally biased region" description="Polar residues" evidence="1">
    <location>
        <begin position="166"/>
        <end position="178"/>
    </location>
</feature>
<dbReference type="GeneID" id="28736210"/>
<feature type="compositionally biased region" description="Basic and acidic residues" evidence="1">
    <location>
        <begin position="523"/>
        <end position="565"/>
    </location>
</feature>
<feature type="compositionally biased region" description="Low complexity" evidence="1">
    <location>
        <begin position="229"/>
        <end position="256"/>
    </location>
</feature>
<feature type="compositionally biased region" description="Basic and acidic residues" evidence="1">
    <location>
        <begin position="824"/>
        <end position="838"/>
    </location>
</feature>
<feature type="region of interest" description="Disordered" evidence="1">
    <location>
        <begin position="858"/>
        <end position="903"/>
    </location>
</feature>
<feature type="region of interest" description="Disordered" evidence="1">
    <location>
        <begin position="157"/>
        <end position="367"/>
    </location>
</feature>
<dbReference type="Proteomes" id="UP000038010">
    <property type="component" value="Unassembled WGS sequence"/>
</dbReference>
<dbReference type="RefSeq" id="XP_017998457.1">
    <property type="nucleotide sequence ID" value="XM_018144330.1"/>
</dbReference>
<feature type="compositionally biased region" description="Basic and acidic residues" evidence="1">
    <location>
        <begin position="625"/>
        <end position="634"/>
    </location>
</feature>
<evidence type="ECO:0000313" key="3">
    <source>
        <dbReference type="Proteomes" id="UP000038010"/>
    </source>
</evidence>
<feature type="region of interest" description="Disordered" evidence="1">
    <location>
        <begin position="114"/>
        <end position="137"/>
    </location>
</feature>
<proteinExistence type="predicted"/>
<protein>
    <submittedName>
        <fullName evidence="2">Uncharacterized protein</fullName>
    </submittedName>
</protein>
<dbReference type="EMBL" id="LFJN01000018">
    <property type="protein sequence ID" value="KPI38494.1"/>
    <property type="molecule type" value="Genomic_DNA"/>
</dbReference>
<feature type="compositionally biased region" description="Basic and acidic residues" evidence="1">
    <location>
        <begin position="931"/>
        <end position="941"/>
    </location>
</feature>
<dbReference type="AlphaFoldDB" id="A0A0N1NZJ7"/>
<feature type="region of interest" description="Disordered" evidence="1">
    <location>
        <begin position="1086"/>
        <end position="1129"/>
    </location>
</feature>
<feature type="region of interest" description="Disordered" evidence="1">
    <location>
        <begin position="402"/>
        <end position="696"/>
    </location>
</feature>
<dbReference type="OrthoDB" id="310870at2759"/>
<feature type="region of interest" description="Disordered" evidence="1">
    <location>
        <begin position="985"/>
        <end position="1015"/>
    </location>
</feature>
<feature type="compositionally biased region" description="Basic and acidic residues" evidence="1">
    <location>
        <begin position="64"/>
        <end position="74"/>
    </location>
</feature>
<dbReference type="VEuPathDB" id="FungiDB:AB675_4207"/>
<evidence type="ECO:0000256" key="1">
    <source>
        <dbReference type="SAM" id="MobiDB-lite"/>
    </source>
</evidence>
<feature type="region of interest" description="Disordered" evidence="1">
    <location>
        <begin position="915"/>
        <end position="941"/>
    </location>
</feature>
<dbReference type="STRING" id="1664694.A0A0N1NZJ7"/>
<feature type="compositionally biased region" description="Basic and acidic residues" evidence="1">
    <location>
        <begin position="195"/>
        <end position="210"/>
    </location>
</feature>
<feature type="compositionally biased region" description="Polar residues" evidence="1">
    <location>
        <begin position="423"/>
        <end position="432"/>
    </location>
</feature>
<feature type="compositionally biased region" description="Low complexity" evidence="1">
    <location>
        <begin position="114"/>
        <end position="132"/>
    </location>
</feature>
<name>A0A0N1NZJ7_9EURO</name>
<gene>
    <name evidence="2" type="ORF">AB675_4207</name>
</gene>
<accession>A0A0N1NZJ7</accession>
<feature type="compositionally biased region" description="Polar residues" evidence="1">
    <location>
        <begin position="886"/>
        <end position="895"/>
    </location>
</feature>
<reference evidence="2 3" key="1">
    <citation type="submission" date="2015-06" db="EMBL/GenBank/DDBJ databases">
        <title>Draft genome of the ant-associated black yeast Phialophora attae CBS 131958.</title>
        <authorList>
            <person name="Moreno L.F."/>
            <person name="Stielow B.J."/>
            <person name="de Hoog S."/>
            <person name="Vicente V.A."/>
            <person name="Weiss V.A."/>
            <person name="de Vries M."/>
            <person name="Cruz L.M."/>
            <person name="Souza E.M."/>
        </authorList>
    </citation>
    <scope>NUCLEOTIDE SEQUENCE [LARGE SCALE GENOMIC DNA]</scope>
    <source>
        <strain evidence="2 3">CBS 131958</strain>
    </source>
</reference>
<sequence>MADTIVQDVVNQSLSVGDLSPSDAAATTTTADSKPPGDVDGVVEGVAKENGVHNPTIVPDLEDVSAKSDTDGSRAEGSVAGDKPAESKPVKKFAPAKPVTFAKYSVPKVIAANAAAKGADKAPTPTSSTPTSQLVGRPRLVAKTTSSLQQNAKAFKPAAPDPMQVWNKNRVTPQPSTKHLTDEELKQQYGIHLTSRLEADGDGKEAKWADIDDDEDDWAPETIEWNDGTKTTLTAADLTPTTPAPTSNSTAPGAAPKTLAERPKPPQFTSSVGPNATVLKIGANAEKQQAQKAAAEKTKPLENSRSTPSNVVPAPAPAKSPWAVLPPVDKASPIDIQPQPMMPLHRAGSSYGMPPPLHQMHAASPAKEISADDFNRTWKDGSQMQPRELYMPNSGRYEAVSDGRRRMSRNDQGFRAPAVLQRPTGNDNQNPAEPSAAFQTTRTSSDATRRRSSIVSGGSGQLARRLSMKSGDHHAPVFDNQSADLSARPGSRDGPPNPLDAQQQTLPTVIAPSASAGPAYDIEAEREKQKQLMKESGLRARQRRLEEEAKAEAEKKERLRKKLEALEAAAPPKKEPEPTVTEEVNDQAPLMETPRLSQAASQSPPKPPQPLATGEPQQYGMIKVHALDSNKRLSTDQQRPLPSRDSHVPGVNGVKPVESQRPLTADQPTTASEPSPKLPKPSTADARSGWGDLRDHRPQAANLWGISSNKALGNGTFDQSLAGYAPQDLSRTSSGAPGWNGRTPLAGRSPHIAEAKLPLASPDQGPLAADSEADTLFPVVPPAPIGRPPHQAAHVNGGPSNNVAAWNNFHQTAIPQERAEAERHQRELAARREEEARTGIRQGPSYTFNETWKQVQIGDQPTQRQNVGKSSSAVPAQFGAVGSLPTGPSQRNSRFFPSPVQPPATEVRRAVTYSYPEVPRSPSPPPAEEYASEHPAFDGRMQRPAVRFPREKAVVKLPPAGPPTPPAEPEEPKAPMTWAARAAMAAQPQPRAVSMPAPQGPYATKEVESEEDLFEDRELASLPTISLPVQKQPLVSMPLAPRPKYVFSNRLDISSAEALFYPAKAQFALVQFPGVQKSMKIDLPSKNGLESAPAPKARGGGGKHGNSFRGHSSRGGRGRGAAKAAAIGT</sequence>
<feature type="region of interest" description="Disordered" evidence="1">
    <location>
        <begin position="824"/>
        <end position="846"/>
    </location>
</feature>
<feature type="compositionally biased region" description="Polar residues" evidence="1">
    <location>
        <begin position="858"/>
        <end position="874"/>
    </location>
</feature>
<evidence type="ECO:0000313" key="2">
    <source>
        <dbReference type="EMBL" id="KPI38494.1"/>
    </source>
</evidence>
<feature type="region of interest" description="Disordered" evidence="1">
    <location>
        <begin position="728"/>
        <end position="748"/>
    </location>
</feature>
<comment type="caution">
    <text evidence="2">The sequence shown here is derived from an EMBL/GenBank/DDBJ whole genome shotgun (WGS) entry which is preliminary data.</text>
</comment>